<comment type="caution">
    <text evidence="3">The sequence shown here is derived from an EMBL/GenBank/DDBJ whole genome shotgun (WGS) entry which is preliminary data.</text>
</comment>
<dbReference type="Gene3D" id="1.10.390.10">
    <property type="entry name" value="Neutral Protease Domain 2"/>
    <property type="match status" value="1"/>
</dbReference>
<organism evidence="3 4">
    <name type="scientific">Maribacter cobaltidurans</name>
    <dbReference type="NCBI Taxonomy" id="1178778"/>
    <lineage>
        <taxon>Bacteria</taxon>
        <taxon>Pseudomonadati</taxon>
        <taxon>Bacteroidota</taxon>
        <taxon>Flavobacteriia</taxon>
        <taxon>Flavobacteriales</taxon>
        <taxon>Flavobacteriaceae</taxon>
        <taxon>Maribacter</taxon>
    </lineage>
</organism>
<evidence type="ECO:0000313" key="3">
    <source>
        <dbReference type="EMBL" id="MEE1974758.1"/>
    </source>
</evidence>
<dbReference type="Pfam" id="PF17899">
    <property type="entry name" value="Peptidase_M61_N"/>
    <property type="match status" value="1"/>
</dbReference>
<dbReference type="InterPro" id="IPR027268">
    <property type="entry name" value="Peptidase_M4/M1_CTD_sf"/>
</dbReference>
<accession>A0ABU7IPG1</accession>
<evidence type="ECO:0000313" key="4">
    <source>
        <dbReference type="Proteomes" id="UP001356308"/>
    </source>
</evidence>
<dbReference type="SUPFAM" id="SSF50156">
    <property type="entry name" value="PDZ domain-like"/>
    <property type="match status" value="1"/>
</dbReference>
<dbReference type="EMBL" id="JAZDDG010000001">
    <property type="protein sequence ID" value="MEE1974758.1"/>
    <property type="molecule type" value="Genomic_DNA"/>
</dbReference>
<proteinExistence type="predicted"/>
<dbReference type="PROSITE" id="PS51257">
    <property type="entry name" value="PROKAR_LIPOPROTEIN"/>
    <property type="match status" value="1"/>
</dbReference>
<gene>
    <name evidence="3" type="ORF">V1I91_01665</name>
</gene>
<dbReference type="InterPro" id="IPR007963">
    <property type="entry name" value="Peptidase_M61_catalytic"/>
</dbReference>
<evidence type="ECO:0000259" key="1">
    <source>
        <dbReference type="Pfam" id="PF05299"/>
    </source>
</evidence>
<dbReference type="RefSeq" id="WP_272649589.1">
    <property type="nucleotide sequence ID" value="NZ_JAZDDG010000001.1"/>
</dbReference>
<dbReference type="Gene3D" id="2.60.40.3650">
    <property type="match status" value="1"/>
</dbReference>
<keyword evidence="4" id="KW-1185">Reference proteome</keyword>
<dbReference type="InterPro" id="IPR036034">
    <property type="entry name" value="PDZ_sf"/>
</dbReference>
<dbReference type="Proteomes" id="UP001356308">
    <property type="component" value="Unassembled WGS sequence"/>
</dbReference>
<dbReference type="InterPro" id="IPR040756">
    <property type="entry name" value="Peptidase_M61_N"/>
</dbReference>
<feature type="domain" description="Peptidase M61 catalytic" evidence="1">
    <location>
        <begin position="309"/>
        <end position="416"/>
    </location>
</feature>
<dbReference type="SUPFAM" id="SSF55486">
    <property type="entry name" value="Metalloproteases ('zincins'), catalytic domain"/>
    <property type="match status" value="1"/>
</dbReference>
<feature type="domain" description="Peptidase M61 N-terminal" evidence="2">
    <location>
        <begin position="35"/>
        <end position="211"/>
    </location>
</feature>
<reference evidence="3 4" key="1">
    <citation type="submission" date="2024-01" db="EMBL/GenBank/DDBJ databases">
        <title>Maribacter spp. originated from different algae showed divergent polysaccharides utilization ability.</title>
        <authorList>
            <person name="Wang H."/>
            <person name="Wu Y."/>
        </authorList>
    </citation>
    <scope>NUCLEOTIDE SEQUENCE [LARGE SCALE GENOMIC DNA]</scope>
    <source>
        <strain evidence="3 4">PR1</strain>
    </source>
</reference>
<name>A0ABU7IPG1_9FLAO</name>
<protein>
    <submittedName>
        <fullName evidence="3">Peptidase M61</fullName>
    </submittedName>
</protein>
<sequence length="622" mass="70615">MKKIFLYITTALLFYSCGSTKQLIAIDKTPVLVNLNLVNIADDKVNVLIDPGAFRADMVSFRIPKTVPGTYSSDDYGKYVEEFVAYDYSGNIMEVEKPDINTWSISKAKDLDKISYRVNDTYDTENEVGEAVFSPAGTNILKGSNYMLNLHGFVGYFDGFKEIPYQLTILRPEDLKAATSLSKAALETVNNEDVFMANRYFEVIDNPIFYTKPNQESFEVGSIEVTLSVYSPNGIYKASDLRERMLSMMSAQKAFLGDIDSTTEYNILLYLSTLEDTDATGFGALEHHTSTVVVLPEALPKERLEQAMVDVVSHEFFHIVTPLSVHSKEIHYFDFNAPKMSQHLWMYEGTTEYFANLFQVHEGLINEEEFFERMRKKIGNAKGYDDAMSFTIMSENILEQPYESNYANVYEKGALINMALDILIREKSKGEKGVLWLMKELSKKYGVDSPFNDEELIDEIVDLTYPEVRSFFDQHVIGDTPIDYEAFLEKVGLTMKKVEEQTGYFLQGEIPFIDVDQDNENAIFVREGIDLNSFFTSLKLQGGDVIKSINGVDINLETMRPIIGQSFAWSPDTLIKMEIIRDGIVMEIEGPVGRPTIEVNKITPLENVSEAVTNLRDDWLKN</sequence>
<dbReference type="Pfam" id="PF05299">
    <property type="entry name" value="Peptidase_M61"/>
    <property type="match status" value="1"/>
</dbReference>
<evidence type="ECO:0000259" key="2">
    <source>
        <dbReference type="Pfam" id="PF17899"/>
    </source>
</evidence>